<dbReference type="CDD" id="cd22249">
    <property type="entry name" value="UDM1_RNF168_RNF169-like"/>
    <property type="match status" value="1"/>
</dbReference>
<evidence type="ECO:0000256" key="6">
    <source>
        <dbReference type="ARBA" id="ARBA00012588"/>
    </source>
</evidence>
<dbReference type="InterPro" id="IPR011835">
    <property type="entry name" value="GS/SS"/>
</dbReference>
<sequence>MEGCLHMQKPICCSRSVIVVSGSKTSLKIKPFHGFLPHGTTTMLLQSSCPTKDRMAEVGSSAIVASEEFSRRRPRKNITSRIKSSDPKGFMPKPSTGLGTQKRDQKNNEEKEISETVLSKGMGEDDTSTHIMKNVEGSERASRVLENEIKSLNSRLPSEDQESGTSTESFGTAKGDFEEQWEVGNDVVQREQMGFIRSKEMKYENNESLETVIISDGAVEVPVMESIVDTEKVQFSNSDDLNHDHANDVSNHNFQSPDSVEERIVSHKEHDKEKIHAKMKLEAEANFHRNALETLAKKNLLEGNKVFSYPEGIKPDENIAIFLNRSLSSLKDEPDVLIMGAFNDWRWRSFTLKLNKTNLDGDWWYCQIHVPREAYNLDFVFFNGKEVYENNDRKDFCINVKGGMSVFEFEEFLLGEKHKELERLSKEQAEMERQAEEQRRIEAERAASEADRAEAREEVAKRRGMLQELPKKAKKSGENIWCIEPCEFGSADKVRLYYNRTTGPLIHSTNIWVHGGHNNWQDGLSIVERLVKSDKEGGDWWYSDVIVPDHALVLDWVFADGPPQDAMVYDNNNFQDFHAIVSQRISEDLYWVEEEHNLYKRLQEERRLREEAIRAKVEKTSQMKAAIKEKTLKTFLLSQKHIVYTEPLNVEAGKPVTVYYNPESTVLNGKPEIWFRGSFNRWTHRFGPLPPQKMVPAENISHVKTTVKVPLDAYMMDFVFSESLDGGIFDNKNGMDYHIPVFGGVTKEPPMHIVHVAVEMAPIAKVGGLGDVVTSLSRAVQDMNHTVDVILPKYDCLNLSSVKNLHYQTSFSLVGTEVKVWFGKVEGVSVYFLEPQNGYFWTGCIYGCPNDGERFNFFCHAALEFLQQYGFRPDIIHCHDWSSAPVAWLFKEHYKNYGLSKARVVFTIHNLEFGAQNIGRAMLNSDKATTVSPTYSKEVSENPVVAPYLYKFHGILNGIDPDIWDPFNDKFIPISYTSENVVEGKRAAKDALQQRLGLKRADLPLVGIITRLTHQKGIHLIKHAIGRTLERNGQIVLLGSAPDPRIQADFVNMANHLHSVHNDRARLCLTFDEPLSHLIYVGADFILVPSIFEPCGLTQLTAMRYGSIPVVRKTGGLYDTVFDVDHDKERAQAQGLEPNGFNFDGADTAGVVYALNRAISAWFDGRNWFNSLCKRVMEQDWSWNRPALDYLELYHAARK</sequence>
<dbReference type="PANTHER" id="PTHR46083">
    <property type="match status" value="1"/>
</dbReference>
<feature type="region of interest" description="Disordered" evidence="16">
    <location>
        <begin position="68"/>
        <end position="128"/>
    </location>
</feature>
<evidence type="ECO:0000256" key="14">
    <source>
        <dbReference type="ARBA" id="ARBA00079503"/>
    </source>
</evidence>
<dbReference type="GO" id="GO:0009501">
    <property type="term" value="C:amyloplast"/>
    <property type="evidence" value="ECO:0007669"/>
    <property type="project" value="UniProtKB-SubCell"/>
</dbReference>
<proteinExistence type="inferred from homology"/>
<dbReference type="CDD" id="cd03791">
    <property type="entry name" value="GT5_Glycogen_synthase_DULL1-like"/>
    <property type="match status" value="1"/>
</dbReference>
<reference evidence="18 19" key="1">
    <citation type="submission" date="2024-01" db="EMBL/GenBank/DDBJ databases">
        <title>The complete chloroplast genome sequence of Lithospermum erythrorhizon: insights into the phylogenetic relationship among Boraginaceae species and the maternal lineages of purple gromwells.</title>
        <authorList>
            <person name="Okada T."/>
            <person name="Watanabe K."/>
        </authorList>
    </citation>
    <scope>NUCLEOTIDE SEQUENCE [LARGE SCALE GENOMIC DNA]</scope>
</reference>
<dbReference type="PANTHER" id="PTHR46083:SF5">
    <property type="entry name" value="STARCH SYNTHASE 3, CHLOROPLASTIC_AMYLOPLASTIC"/>
    <property type="match status" value="1"/>
</dbReference>
<evidence type="ECO:0000256" key="5">
    <source>
        <dbReference type="ARBA" id="ARBA00010281"/>
    </source>
</evidence>
<feature type="compositionally biased region" description="Basic and acidic residues" evidence="16">
    <location>
        <begin position="101"/>
        <end position="114"/>
    </location>
</feature>
<dbReference type="SUPFAM" id="SSF53756">
    <property type="entry name" value="UDP-Glycosyltransferase/glycogen phosphorylase"/>
    <property type="match status" value="1"/>
</dbReference>
<protein>
    <recommendedName>
        <fullName evidence="6">starch synthase</fullName>
        <ecNumber evidence="6">2.4.1.21</ecNumber>
    </recommendedName>
    <alternativeName>
        <fullName evidence="14">Soluble starch synthase III</fullName>
    </alternativeName>
</protein>
<accession>A0AAV3PLN5</accession>
<comment type="similarity">
    <text evidence="5">Belongs to the glycosyltransferase 1 family. Bacterial/plant glycogen synthase subfamily.</text>
</comment>
<organism evidence="18 19">
    <name type="scientific">Lithospermum erythrorhizon</name>
    <name type="common">Purple gromwell</name>
    <name type="synonym">Lithospermum officinale var. erythrorhizon</name>
    <dbReference type="NCBI Taxonomy" id="34254"/>
    <lineage>
        <taxon>Eukaryota</taxon>
        <taxon>Viridiplantae</taxon>
        <taxon>Streptophyta</taxon>
        <taxon>Embryophyta</taxon>
        <taxon>Tracheophyta</taxon>
        <taxon>Spermatophyta</taxon>
        <taxon>Magnoliopsida</taxon>
        <taxon>eudicotyledons</taxon>
        <taxon>Gunneridae</taxon>
        <taxon>Pentapetalae</taxon>
        <taxon>asterids</taxon>
        <taxon>lamiids</taxon>
        <taxon>Boraginales</taxon>
        <taxon>Boraginaceae</taxon>
        <taxon>Boraginoideae</taxon>
        <taxon>Lithospermeae</taxon>
        <taxon>Lithospermum</taxon>
    </lineage>
</organism>
<dbReference type="EMBL" id="BAABME010001877">
    <property type="protein sequence ID" value="GAA0151916.1"/>
    <property type="molecule type" value="Genomic_DNA"/>
</dbReference>
<feature type="domain" description="Carbohydrate binding module family 25" evidence="17">
    <location>
        <begin position="316"/>
        <end position="401"/>
    </location>
</feature>
<dbReference type="GO" id="GO:0009507">
    <property type="term" value="C:chloroplast"/>
    <property type="evidence" value="ECO:0007669"/>
    <property type="project" value="UniProtKB-SubCell"/>
</dbReference>
<keyword evidence="13" id="KW-0035">Amyloplast</keyword>
<comment type="catalytic activity">
    <reaction evidence="1">
        <text>[(1-&gt;4)-alpha-D-glucosyl](n) + ADP-alpha-D-glucose = [(1-&gt;4)-alpha-D-glucosyl](n+1) + ADP + H(+)</text>
        <dbReference type="Rhea" id="RHEA:18189"/>
        <dbReference type="Rhea" id="RHEA-COMP:9584"/>
        <dbReference type="Rhea" id="RHEA-COMP:9587"/>
        <dbReference type="ChEBI" id="CHEBI:15378"/>
        <dbReference type="ChEBI" id="CHEBI:15444"/>
        <dbReference type="ChEBI" id="CHEBI:57498"/>
        <dbReference type="ChEBI" id="CHEBI:456216"/>
        <dbReference type="EC" id="2.4.1.21"/>
    </reaction>
</comment>
<evidence type="ECO:0000256" key="4">
    <source>
        <dbReference type="ARBA" id="ARBA00004727"/>
    </source>
</evidence>
<evidence type="ECO:0000256" key="16">
    <source>
        <dbReference type="SAM" id="MobiDB-lite"/>
    </source>
</evidence>
<comment type="subcellular location">
    <subcellularLocation>
        <location evidence="3">Plastid</location>
        <location evidence="3">Amyloplast</location>
    </subcellularLocation>
    <subcellularLocation>
        <location evidence="2">Plastid</location>
        <location evidence="2">Chloroplast</location>
    </subcellularLocation>
</comment>
<comment type="pathway">
    <text evidence="4">Glycan biosynthesis; starch biosynthesis.</text>
</comment>
<keyword evidence="11" id="KW-0750">Starch biosynthesis</keyword>
<evidence type="ECO:0000256" key="9">
    <source>
        <dbReference type="ARBA" id="ARBA00022676"/>
    </source>
</evidence>
<dbReference type="InterPro" id="IPR013783">
    <property type="entry name" value="Ig-like_fold"/>
</dbReference>
<evidence type="ECO:0000256" key="7">
    <source>
        <dbReference type="ARBA" id="ARBA00022528"/>
    </source>
</evidence>
<dbReference type="EC" id="2.4.1.21" evidence="6"/>
<dbReference type="Proteomes" id="UP001454036">
    <property type="component" value="Unassembled WGS sequence"/>
</dbReference>
<evidence type="ECO:0000256" key="8">
    <source>
        <dbReference type="ARBA" id="ARBA00022640"/>
    </source>
</evidence>
<dbReference type="GO" id="GO:0010021">
    <property type="term" value="P:amylopectin biosynthetic process"/>
    <property type="evidence" value="ECO:0007669"/>
    <property type="project" value="UniProtKB-ARBA"/>
</dbReference>
<dbReference type="GO" id="GO:2001070">
    <property type="term" value="F:starch binding"/>
    <property type="evidence" value="ECO:0007669"/>
    <property type="project" value="InterPro"/>
</dbReference>
<keyword evidence="7" id="KW-0150">Chloroplast</keyword>
<keyword evidence="12" id="KW-0809">Transit peptide</keyword>
<dbReference type="GO" id="GO:0004373">
    <property type="term" value="F:alpha-1,4-glucan glucosyltransferase (UDP-glucose donor) activity"/>
    <property type="evidence" value="ECO:0007669"/>
    <property type="project" value="InterPro"/>
</dbReference>
<dbReference type="SMART" id="SM01066">
    <property type="entry name" value="CBM_25"/>
    <property type="match status" value="3"/>
</dbReference>
<keyword evidence="9" id="KW-0328">Glycosyltransferase</keyword>
<evidence type="ECO:0000256" key="3">
    <source>
        <dbReference type="ARBA" id="ARBA00004602"/>
    </source>
</evidence>
<evidence type="ECO:0000256" key="12">
    <source>
        <dbReference type="ARBA" id="ARBA00022946"/>
    </source>
</evidence>
<evidence type="ECO:0000313" key="18">
    <source>
        <dbReference type="EMBL" id="GAA0151916.1"/>
    </source>
</evidence>
<dbReference type="Gene3D" id="3.40.50.2000">
    <property type="entry name" value="Glycogen Phosphorylase B"/>
    <property type="match status" value="3"/>
</dbReference>
<comment type="caution">
    <text evidence="18">The sequence shown here is derived from an EMBL/GenBank/DDBJ whole genome shotgun (WGS) entry which is preliminary data.</text>
</comment>
<keyword evidence="15" id="KW-0175">Coiled coil</keyword>
<dbReference type="FunFam" id="3.40.50.2000:FF:000165">
    <property type="entry name" value="Starch synthase, chloroplastic/amyloplastic"/>
    <property type="match status" value="1"/>
</dbReference>
<gene>
    <name evidence="18" type="ORF">LIER_10529</name>
</gene>
<keyword evidence="10" id="KW-0808">Transferase</keyword>
<evidence type="ECO:0000256" key="15">
    <source>
        <dbReference type="SAM" id="Coils"/>
    </source>
</evidence>
<evidence type="ECO:0000256" key="10">
    <source>
        <dbReference type="ARBA" id="ARBA00022679"/>
    </source>
</evidence>
<dbReference type="GO" id="GO:0009011">
    <property type="term" value="F:alpha-1,4-glucan glucosyltransferase (ADP-glucose donor) activity"/>
    <property type="evidence" value="ECO:0007669"/>
    <property type="project" value="UniProtKB-EC"/>
</dbReference>
<keyword evidence="8" id="KW-0934">Plastid</keyword>
<evidence type="ECO:0000256" key="1">
    <source>
        <dbReference type="ARBA" id="ARBA00001478"/>
    </source>
</evidence>
<dbReference type="InterPro" id="IPR005085">
    <property type="entry name" value="CBM25"/>
</dbReference>
<feature type="domain" description="Carbohydrate binding module family 25" evidence="17">
    <location>
        <begin position="653"/>
        <end position="742"/>
    </location>
</feature>
<keyword evidence="19" id="KW-1185">Reference proteome</keyword>
<evidence type="ECO:0000313" key="19">
    <source>
        <dbReference type="Proteomes" id="UP001454036"/>
    </source>
</evidence>
<dbReference type="AlphaFoldDB" id="A0AAV3PLN5"/>
<evidence type="ECO:0000256" key="11">
    <source>
        <dbReference type="ARBA" id="ARBA00022922"/>
    </source>
</evidence>
<dbReference type="Pfam" id="PF08323">
    <property type="entry name" value="Glyco_transf_5"/>
    <property type="match status" value="1"/>
</dbReference>
<dbReference type="GO" id="GO:0019252">
    <property type="term" value="P:starch biosynthetic process"/>
    <property type="evidence" value="ECO:0007669"/>
    <property type="project" value="UniProtKB-KW"/>
</dbReference>
<name>A0AAV3PLN5_LITER</name>
<dbReference type="InterPro" id="IPR013534">
    <property type="entry name" value="Starch_synth_cat_dom"/>
</dbReference>
<dbReference type="Pfam" id="PF16760">
    <property type="entry name" value="CBM53"/>
    <property type="match status" value="3"/>
</dbReference>
<feature type="region of interest" description="Disordered" evidence="16">
    <location>
        <begin position="152"/>
        <end position="176"/>
    </location>
</feature>
<evidence type="ECO:0000259" key="17">
    <source>
        <dbReference type="SMART" id="SM01066"/>
    </source>
</evidence>
<dbReference type="Gene3D" id="2.60.40.10">
    <property type="entry name" value="Immunoglobulins"/>
    <property type="match status" value="2"/>
</dbReference>
<evidence type="ECO:0000256" key="2">
    <source>
        <dbReference type="ARBA" id="ARBA00004229"/>
    </source>
</evidence>
<dbReference type="HAMAP" id="MF_00484">
    <property type="entry name" value="Glycogen_synth"/>
    <property type="match status" value="1"/>
</dbReference>
<evidence type="ECO:0000256" key="13">
    <source>
        <dbReference type="ARBA" id="ARBA00023234"/>
    </source>
</evidence>
<feature type="domain" description="Carbohydrate binding module family 25" evidence="17">
    <location>
        <begin position="491"/>
        <end position="582"/>
    </location>
</feature>
<feature type="coiled-coil region" evidence="15">
    <location>
        <begin position="414"/>
        <end position="463"/>
    </location>
</feature>